<dbReference type="EMBL" id="ML977173">
    <property type="protein sequence ID" value="KAF1983709.1"/>
    <property type="molecule type" value="Genomic_DNA"/>
</dbReference>
<accession>A0A6G1GSI1</accession>
<feature type="signal peptide" evidence="1">
    <location>
        <begin position="1"/>
        <end position="24"/>
    </location>
</feature>
<dbReference type="AlphaFoldDB" id="A0A6G1GSI1"/>
<evidence type="ECO:0000313" key="2">
    <source>
        <dbReference type="EMBL" id="KAF1983709.1"/>
    </source>
</evidence>
<protein>
    <submittedName>
        <fullName evidence="2">Uncharacterized protein</fullName>
    </submittedName>
</protein>
<evidence type="ECO:0000256" key="1">
    <source>
        <dbReference type="SAM" id="SignalP"/>
    </source>
</evidence>
<gene>
    <name evidence="2" type="ORF">K402DRAFT_396455</name>
</gene>
<evidence type="ECO:0000313" key="3">
    <source>
        <dbReference type="Proteomes" id="UP000800041"/>
    </source>
</evidence>
<dbReference type="OrthoDB" id="3223416at2759"/>
<sequence length="208" mass="22062">MLSSLKSSLTILLTIFLTIATTLAQTIPSFNATLPPLNVTAISARDNISILECWQLATLPSIFAGAINFPLGAVEKASWAVIPPRTMVGLHNAPYVQLVFALAGTVHIKTNQTIPRTSPSYSSTVWSSLPSSPNDTFAVPEAEAWMHGGRNGFFIAADTSNVSAVGHVAEFPSDAATVLVQVPLEGNRVPEHTVLYEGVCAEGDLLGY</sequence>
<proteinExistence type="predicted"/>
<organism evidence="2 3">
    <name type="scientific">Aulographum hederae CBS 113979</name>
    <dbReference type="NCBI Taxonomy" id="1176131"/>
    <lineage>
        <taxon>Eukaryota</taxon>
        <taxon>Fungi</taxon>
        <taxon>Dikarya</taxon>
        <taxon>Ascomycota</taxon>
        <taxon>Pezizomycotina</taxon>
        <taxon>Dothideomycetes</taxon>
        <taxon>Pleosporomycetidae</taxon>
        <taxon>Aulographales</taxon>
        <taxon>Aulographaceae</taxon>
    </lineage>
</organism>
<keyword evidence="1" id="KW-0732">Signal</keyword>
<reference evidence="2" key="1">
    <citation type="journal article" date="2020" name="Stud. Mycol.">
        <title>101 Dothideomycetes genomes: a test case for predicting lifestyles and emergence of pathogens.</title>
        <authorList>
            <person name="Haridas S."/>
            <person name="Albert R."/>
            <person name="Binder M."/>
            <person name="Bloem J."/>
            <person name="Labutti K."/>
            <person name="Salamov A."/>
            <person name="Andreopoulos B."/>
            <person name="Baker S."/>
            <person name="Barry K."/>
            <person name="Bills G."/>
            <person name="Bluhm B."/>
            <person name="Cannon C."/>
            <person name="Castanera R."/>
            <person name="Culley D."/>
            <person name="Daum C."/>
            <person name="Ezra D."/>
            <person name="Gonzalez J."/>
            <person name="Henrissat B."/>
            <person name="Kuo A."/>
            <person name="Liang C."/>
            <person name="Lipzen A."/>
            <person name="Lutzoni F."/>
            <person name="Magnuson J."/>
            <person name="Mondo S."/>
            <person name="Nolan M."/>
            <person name="Ohm R."/>
            <person name="Pangilinan J."/>
            <person name="Park H.-J."/>
            <person name="Ramirez L."/>
            <person name="Alfaro M."/>
            <person name="Sun H."/>
            <person name="Tritt A."/>
            <person name="Yoshinaga Y."/>
            <person name="Zwiers L.-H."/>
            <person name="Turgeon B."/>
            <person name="Goodwin S."/>
            <person name="Spatafora J."/>
            <person name="Crous P."/>
            <person name="Grigoriev I."/>
        </authorList>
    </citation>
    <scope>NUCLEOTIDE SEQUENCE</scope>
    <source>
        <strain evidence="2">CBS 113979</strain>
    </source>
</reference>
<name>A0A6G1GSI1_9PEZI</name>
<feature type="chain" id="PRO_5026108658" evidence="1">
    <location>
        <begin position="25"/>
        <end position="208"/>
    </location>
</feature>
<dbReference type="Proteomes" id="UP000800041">
    <property type="component" value="Unassembled WGS sequence"/>
</dbReference>
<keyword evidence="3" id="KW-1185">Reference proteome</keyword>